<organism evidence="1 2">
    <name type="scientific">Pluteus cervinus</name>
    <dbReference type="NCBI Taxonomy" id="181527"/>
    <lineage>
        <taxon>Eukaryota</taxon>
        <taxon>Fungi</taxon>
        <taxon>Dikarya</taxon>
        <taxon>Basidiomycota</taxon>
        <taxon>Agaricomycotina</taxon>
        <taxon>Agaricomycetes</taxon>
        <taxon>Agaricomycetidae</taxon>
        <taxon>Agaricales</taxon>
        <taxon>Pluteineae</taxon>
        <taxon>Pluteaceae</taxon>
        <taxon>Pluteus</taxon>
    </lineage>
</organism>
<proteinExistence type="predicted"/>
<evidence type="ECO:0000313" key="1">
    <source>
        <dbReference type="EMBL" id="TFK77058.1"/>
    </source>
</evidence>
<gene>
    <name evidence="1" type="ORF">BDN72DRAFT_24762</name>
</gene>
<keyword evidence="2" id="KW-1185">Reference proteome</keyword>
<sequence>MSASRRLDISSLLCDDPPAPPQRQQQPPQHQHQQQQQLLPEPIILAPHLAVRSYATSPYYQSPTAYAPPPSPSSAGPSSSFQALVHAAAFERSRLSATSPTDPHQFPPPTTPVSPPVSSHRPSHSPRIVPADPQPQPQPQLQIHSHPHRPWELDNHPRPSTFTPQPQPPAQPRHDYFSPIAPSFHTSGRKSDPGHLVSPILSPPVSEPLHKRRHSGSPTVVVPNFKSPEVNPEPLTIDIAARTSSSSPRRPGSGYDRRQSGGPEPSIIDRQRISVAALSAVTPEFRGREPHRLPRRSPPGSLIGRAKAARKLEEVEAINIIASPQPVQHIQPIKQPEPPSHQSFLSRPAPSSSSAPLRTSPVLPSPSTSSLPTMIQVPLRPPSPPPPRLPSLPPPQTTVRHQDKPQRSAPPREVASHRSKRDGDDAHSWFLEQLPGPDPSPSTLRRPSPPVSPKAQIMTPILKYTSPIVSTMPDAATALEEELEALLPSNKAREEASSEMLVDDDQVVDQLVAEALEEEKSDEAAMEVDVDNELLSLVEDGPSQPKEHARPLSTHKPASPTTLSIPLERLATPRLVTSEPMTATLTPSEETPELQANAASATKKKKEAAPKTASKPRAPAKPKAKPQPKGKTKAESVQPTAPPKVAKTLSNPVPKKSSPLATSRSRSASVKPSGQENNPPPADHVEQPPEPTVDEDEKVYCLCNDGQNGRSMIACDRCDEWYHAKCVQIRDVDMHLVDKFFCPPCIQKYPQLSLRTTYKPRCLYGLKHPAPDSAQACHEPSRGHLSKYCSDECGVSYMQTRIDAWTKKGGKREKLWESVKNVERRESSTVCLKPTATKLNMNDFARAKRGKVDREIARLNQLLDKVVKLREEIKKGMEVVHWREKLLELAKERAEQVGLCGWDQRLCFGDEEWADFGAEVLESYEESKPIPRTEDDEMEVDGGGEEEGEWWCPGGAVCERHAGWQTIRFKEICKEKEKKEEGLFKLTTKEREIRKRIEDIMDPHNCKDPPNSPLRLTTNKPVNGHAKGRANVETVKKGKKRKAQVP</sequence>
<name>A0ACD3BG95_9AGAR</name>
<dbReference type="Proteomes" id="UP000308600">
    <property type="component" value="Unassembled WGS sequence"/>
</dbReference>
<reference evidence="1 2" key="1">
    <citation type="journal article" date="2019" name="Nat. Ecol. Evol.">
        <title>Megaphylogeny resolves global patterns of mushroom evolution.</title>
        <authorList>
            <person name="Varga T."/>
            <person name="Krizsan K."/>
            <person name="Foldi C."/>
            <person name="Dima B."/>
            <person name="Sanchez-Garcia M."/>
            <person name="Sanchez-Ramirez S."/>
            <person name="Szollosi G.J."/>
            <person name="Szarkandi J.G."/>
            <person name="Papp V."/>
            <person name="Albert L."/>
            <person name="Andreopoulos W."/>
            <person name="Angelini C."/>
            <person name="Antonin V."/>
            <person name="Barry K.W."/>
            <person name="Bougher N.L."/>
            <person name="Buchanan P."/>
            <person name="Buyck B."/>
            <person name="Bense V."/>
            <person name="Catcheside P."/>
            <person name="Chovatia M."/>
            <person name="Cooper J."/>
            <person name="Damon W."/>
            <person name="Desjardin D."/>
            <person name="Finy P."/>
            <person name="Geml J."/>
            <person name="Haridas S."/>
            <person name="Hughes K."/>
            <person name="Justo A."/>
            <person name="Karasinski D."/>
            <person name="Kautmanova I."/>
            <person name="Kiss B."/>
            <person name="Kocsube S."/>
            <person name="Kotiranta H."/>
            <person name="LaButti K.M."/>
            <person name="Lechner B.E."/>
            <person name="Liimatainen K."/>
            <person name="Lipzen A."/>
            <person name="Lukacs Z."/>
            <person name="Mihaltcheva S."/>
            <person name="Morgado L.N."/>
            <person name="Niskanen T."/>
            <person name="Noordeloos M.E."/>
            <person name="Ohm R.A."/>
            <person name="Ortiz-Santana B."/>
            <person name="Ovrebo C."/>
            <person name="Racz N."/>
            <person name="Riley R."/>
            <person name="Savchenko A."/>
            <person name="Shiryaev A."/>
            <person name="Soop K."/>
            <person name="Spirin V."/>
            <person name="Szebenyi C."/>
            <person name="Tomsovsky M."/>
            <person name="Tulloss R.E."/>
            <person name="Uehling J."/>
            <person name="Grigoriev I.V."/>
            <person name="Vagvolgyi C."/>
            <person name="Papp T."/>
            <person name="Martin F.M."/>
            <person name="Miettinen O."/>
            <person name="Hibbett D.S."/>
            <person name="Nagy L.G."/>
        </authorList>
    </citation>
    <scope>NUCLEOTIDE SEQUENCE [LARGE SCALE GENOMIC DNA]</scope>
    <source>
        <strain evidence="1 2">NL-1719</strain>
    </source>
</reference>
<accession>A0ACD3BG95</accession>
<protein>
    <submittedName>
        <fullName evidence="1">Uncharacterized protein</fullName>
    </submittedName>
</protein>
<evidence type="ECO:0000313" key="2">
    <source>
        <dbReference type="Proteomes" id="UP000308600"/>
    </source>
</evidence>
<dbReference type="EMBL" id="ML208259">
    <property type="protein sequence ID" value="TFK77058.1"/>
    <property type="molecule type" value="Genomic_DNA"/>
</dbReference>